<evidence type="ECO:0000259" key="11">
    <source>
        <dbReference type="PROSITE" id="PS50259"/>
    </source>
</evidence>
<dbReference type="InterPro" id="IPR050726">
    <property type="entry name" value="mGluR"/>
</dbReference>
<dbReference type="PhylomeDB" id="A7RIA2"/>
<evidence type="ECO:0000256" key="3">
    <source>
        <dbReference type="ARBA" id="ARBA00022692"/>
    </source>
</evidence>
<dbReference type="Proteomes" id="UP000001593">
    <property type="component" value="Unassembled WGS sequence"/>
</dbReference>
<evidence type="ECO:0000256" key="4">
    <source>
        <dbReference type="ARBA" id="ARBA00022989"/>
    </source>
</evidence>
<evidence type="ECO:0000256" key="6">
    <source>
        <dbReference type="ARBA" id="ARBA00023136"/>
    </source>
</evidence>
<keyword evidence="6 10" id="KW-0472">Membrane</keyword>
<evidence type="ECO:0000256" key="1">
    <source>
        <dbReference type="ARBA" id="ARBA00004651"/>
    </source>
</evidence>
<dbReference type="HOGENOM" id="CLU_005389_0_0_1"/>
<dbReference type="Gene3D" id="2.10.50.30">
    <property type="entry name" value="GPCR, family 3, nine cysteines domain"/>
    <property type="match status" value="1"/>
</dbReference>
<dbReference type="PROSITE" id="PS50259">
    <property type="entry name" value="G_PROTEIN_RECEP_F3_4"/>
    <property type="match status" value="1"/>
</dbReference>
<dbReference type="InterPro" id="IPR028082">
    <property type="entry name" value="Peripla_BP_I"/>
</dbReference>
<dbReference type="PANTHER" id="PTHR24060">
    <property type="entry name" value="METABOTROPIC GLUTAMATE RECEPTOR"/>
    <property type="match status" value="1"/>
</dbReference>
<comment type="subcellular location">
    <subcellularLocation>
        <location evidence="1">Cell membrane</location>
        <topology evidence="1">Multi-pass membrane protein</topology>
    </subcellularLocation>
</comment>
<feature type="transmembrane region" description="Helical" evidence="10">
    <location>
        <begin position="741"/>
        <end position="761"/>
    </location>
</feature>
<keyword evidence="13" id="KW-1185">Reference proteome</keyword>
<evidence type="ECO:0000256" key="5">
    <source>
        <dbReference type="ARBA" id="ARBA00023040"/>
    </source>
</evidence>
<feature type="transmembrane region" description="Helical" evidence="10">
    <location>
        <begin position="699"/>
        <end position="720"/>
    </location>
</feature>
<dbReference type="GO" id="GO:0007216">
    <property type="term" value="P:G protein-coupled glutamate receptor signaling pathway"/>
    <property type="evidence" value="ECO:0000318"/>
    <property type="project" value="GO_Central"/>
</dbReference>
<feature type="domain" description="G-protein coupled receptors family 3 profile" evidence="11">
    <location>
        <begin position="629"/>
        <end position="877"/>
    </location>
</feature>
<evidence type="ECO:0000256" key="7">
    <source>
        <dbReference type="ARBA" id="ARBA00023170"/>
    </source>
</evidence>
<dbReference type="eggNOG" id="KOG1056">
    <property type="taxonomic scope" value="Eukaryota"/>
</dbReference>
<proteinExistence type="predicted"/>
<gene>
    <name evidence="12" type="ORF">NEMVEDRAFT_v1g197524</name>
</gene>
<keyword evidence="7" id="KW-0675">Receptor</keyword>
<dbReference type="CDD" id="cd13953">
    <property type="entry name" value="7tm_classC_mGluR-like"/>
    <property type="match status" value="1"/>
</dbReference>
<dbReference type="GO" id="GO:0005886">
    <property type="term" value="C:plasma membrane"/>
    <property type="evidence" value="ECO:0000318"/>
    <property type="project" value="GO_Central"/>
</dbReference>
<keyword evidence="8" id="KW-0325">Glycoprotein</keyword>
<organism evidence="12 13">
    <name type="scientific">Nematostella vectensis</name>
    <name type="common">Starlet sea anemone</name>
    <dbReference type="NCBI Taxonomy" id="45351"/>
    <lineage>
        <taxon>Eukaryota</taxon>
        <taxon>Metazoa</taxon>
        <taxon>Cnidaria</taxon>
        <taxon>Anthozoa</taxon>
        <taxon>Hexacorallia</taxon>
        <taxon>Actiniaria</taxon>
        <taxon>Edwardsiidae</taxon>
        <taxon>Nematostella</taxon>
    </lineage>
</organism>
<keyword evidence="2" id="KW-1003">Cell membrane</keyword>
<dbReference type="GO" id="GO:0051966">
    <property type="term" value="P:regulation of synaptic transmission, glutamatergic"/>
    <property type="evidence" value="ECO:0000318"/>
    <property type="project" value="GO_Central"/>
</dbReference>
<dbReference type="Pfam" id="PF01094">
    <property type="entry name" value="ANF_receptor"/>
    <property type="match status" value="1"/>
</dbReference>
<dbReference type="AlphaFoldDB" id="A7RIA2"/>
<accession>A7RIA2</accession>
<reference evidence="12 13" key="1">
    <citation type="journal article" date="2007" name="Science">
        <title>Sea anemone genome reveals ancestral eumetazoan gene repertoire and genomic organization.</title>
        <authorList>
            <person name="Putnam N.H."/>
            <person name="Srivastava M."/>
            <person name="Hellsten U."/>
            <person name="Dirks B."/>
            <person name="Chapman J."/>
            <person name="Salamov A."/>
            <person name="Terry A."/>
            <person name="Shapiro H."/>
            <person name="Lindquist E."/>
            <person name="Kapitonov V.V."/>
            <person name="Jurka J."/>
            <person name="Genikhovich G."/>
            <person name="Grigoriev I.V."/>
            <person name="Lucas S.M."/>
            <person name="Steele R.E."/>
            <person name="Finnerty J.R."/>
            <person name="Technau U."/>
            <person name="Martindale M.Q."/>
            <person name="Rokhsar D.S."/>
        </authorList>
    </citation>
    <scope>NUCLEOTIDE SEQUENCE [LARGE SCALE GENOMIC DNA]</scope>
    <source>
        <strain evidence="13">CH2 X CH6</strain>
    </source>
</reference>
<dbReference type="FunFam" id="3.40.50.2300:FF:000145">
    <property type="entry name" value="Glutamate receptor, metabotropic"/>
    <property type="match status" value="1"/>
</dbReference>
<dbReference type="STRING" id="45351.A7RIA2"/>
<evidence type="ECO:0000256" key="8">
    <source>
        <dbReference type="ARBA" id="ARBA00023180"/>
    </source>
</evidence>
<evidence type="ECO:0000256" key="2">
    <source>
        <dbReference type="ARBA" id="ARBA00022475"/>
    </source>
</evidence>
<protein>
    <recommendedName>
        <fullName evidence="11">G-protein coupled receptors family 3 profile domain-containing protein</fullName>
    </recommendedName>
</protein>
<feature type="transmembrane region" description="Helical" evidence="10">
    <location>
        <begin position="633"/>
        <end position="652"/>
    </location>
</feature>
<evidence type="ECO:0000313" key="12">
    <source>
        <dbReference type="EMBL" id="EDO48665.1"/>
    </source>
</evidence>
<dbReference type="Pfam" id="PF00003">
    <property type="entry name" value="7tm_3"/>
    <property type="match status" value="1"/>
</dbReference>
<dbReference type="FunFam" id="2.10.50.30:FF:000008">
    <property type="entry name" value="Metabotropic GLutamate receptor family"/>
    <property type="match status" value="1"/>
</dbReference>
<name>A7RIA2_NEMVE</name>
<dbReference type="GO" id="GO:0001640">
    <property type="term" value="F:adenylate cyclase inhibiting G protein-coupled glutamate receptor activity"/>
    <property type="evidence" value="ECO:0000318"/>
    <property type="project" value="GO_Central"/>
</dbReference>
<feature type="transmembrane region" description="Helical" evidence="10">
    <location>
        <begin position="850"/>
        <end position="871"/>
    </location>
</feature>
<evidence type="ECO:0000256" key="9">
    <source>
        <dbReference type="ARBA" id="ARBA00023224"/>
    </source>
</evidence>
<evidence type="ECO:0000313" key="13">
    <source>
        <dbReference type="Proteomes" id="UP000001593"/>
    </source>
</evidence>
<keyword evidence="9" id="KW-0807">Transducer</keyword>
<keyword evidence="3 10" id="KW-0812">Transmembrane</keyword>
<feature type="transmembrane region" description="Helical" evidence="10">
    <location>
        <begin position="788"/>
        <end position="807"/>
    </location>
</feature>
<dbReference type="PRINTS" id="PR00248">
    <property type="entry name" value="GPCRMGR"/>
</dbReference>
<dbReference type="InterPro" id="IPR038550">
    <property type="entry name" value="GPCR_3_9-Cys_sf"/>
</dbReference>
<dbReference type="SUPFAM" id="SSF53822">
    <property type="entry name" value="Periplasmic binding protein-like I"/>
    <property type="match status" value="1"/>
</dbReference>
<feature type="transmembrane region" description="Helical" evidence="10">
    <location>
        <begin position="664"/>
        <end position="687"/>
    </location>
</feature>
<feature type="transmembrane region" description="Helical" evidence="10">
    <location>
        <begin position="819"/>
        <end position="838"/>
    </location>
</feature>
<sequence length="921" mass="101968">MRVKTRSKVTFLFKNQVNKIVSDGSSIGRMLCFDVCIGDESCQIFETILFSGASKSWVIDLVSNQDNITQARIQRALVFTKKVPLISGCVGATSLDIPGDVIIGGLFPVHLKNQKSENSCGPISTQPGFQYLAAMLFALELINNSSTLLRNITLGASIYDTCQSQTIGADHAKDIIKESLLTNNKLLKGVVGPLVSDVSIATVQLLRVFGLPQVSFGSTSPDLSNKDLYGSFFRTVPPDSFQAEALVDILEHHGWNYIITINSAGNYGENGMSAIIKITEKRDICIAATFTVPPLSTDAHYERIIREIAQARFDAVNIIVVFTTQTDSAGLLSAAARLGATRFTWLGSNGWSNRMTVTIGNEMVANGSITVNHMDGQVAGFEEFFSSMNPINNQNIPWIDEFWENWFKCDLPGGKPTFYKNCTEDLVLPKMEVAPVRVVINAVYAFAHALDDMQRALCPGKVGLCEAMIADSSGKTLIDFLRNVTFPDASYGWPVRFNKNQEMDGNYSIMNFQYQNGKWIYENVGSWSWGDESDNVRMEHLILESQKISWGKGKLSPPHSICSAPCQFPQIRNQLPVNPKCCWECSFCDEHQIVVNDSCQSCLPGHRPYTNHSMCVKLPVVHPSLGEAMGITFAVWSCLGMLVTLAICVFFVKSREHEVVKAAGRELCAIILLGIMLCYASIFTNLVEPDAITCTVERFFSSVCYTTCYAPLLMKTNRIYRIFSRARKAASRPHLTSPTSQVLVTAGLIAVQLLLTTVWTISSPSHIHITYERLTRTVISCESHGGMLALNLSYNILLMLICTLFAFKTRNFPRNFNEAKYIGVMMYLTCAAWIIYLPSYLNTHDVWAQVYLNCGVSVTIATITLAGIFAPKVHVIISGDRKVGDVAQKRQFATLQTRTPVLEARSALCVGDSSMLYVSDR</sequence>
<keyword evidence="4 10" id="KW-1133">Transmembrane helix</keyword>
<dbReference type="Gene3D" id="3.40.50.2300">
    <property type="match status" value="2"/>
</dbReference>
<dbReference type="InterPro" id="IPR017978">
    <property type="entry name" value="GPCR_3_C"/>
</dbReference>
<dbReference type="InParanoid" id="A7RIA2"/>
<dbReference type="InterPro" id="IPR000337">
    <property type="entry name" value="GPCR_3"/>
</dbReference>
<evidence type="ECO:0000256" key="10">
    <source>
        <dbReference type="SAM" id="Phobius"/>
    </source>
</evidence>
<keyword evidence="5" id="KW-0297">G-protein coupled receptor</keyword>
<dbReference type="EMBL" id="DS469512">
    <property type="protein sequence ID" value="EDO48665.1"/>
    <property type="molecule type" value="Genomic_DNA"/>
</dbReference>
<dbReference type="InterPro" id="IPR001828">
    <property type="entry name" value="ANF_lig-bd_rcpt"/>
</dbReference>
<dbReference type="OMA" id="DAHYERI"/>